<feature type="region of interest" description="Disordered" evidence="1">
    <location>
        <begin position="117"/>
        <end position="142"/>
    </location>
</feature>
<evidence type="ECO:0000313" key="2">
    <source>
        <dbReference type="EMBL" id="MDI6105874.1"/>
    </source>
</evidence>
<feature type="compositionally biased region" description="Basic and acidic residues" evidence="1">
    <location>
        <begin position="129"/>
        <end position="142"/>
    </location>
</feature>
<name>A0ABT6X1U2_9ACTN</name>
<dbReference type="EMBL" id="JASCTH010000059">
    <property type="protein sequence ID" value="MDI6105874.1"/>
    <property type="molecule type" value="Genomic_DNA"/>
</dbReference>
<proteinExistence type="predicted"/>
<sequence>MAARIVVGVVGTAPAEQALRHAFAEAERRGWAVTVVAAGPATEPEDLLIQDLIRRWADKHHAVESTLPVCRTVDAVVTLAAASRDADALVVQGGTDVRSAAMIAALARRAHCPLVITGDESADDSPAPGRRDQAGEHVRPGR</sequence>
<keyword evidence="3" id="KW-1185">Reference proteome</keyword>
<comment type="caution">
    <text evidence="2">The sequence shown here is derived from an EMBL/GenBank/DDBJ whole genome shotgun (WGS) entry which is preliminary data.</text>
</comment>
<dbReference type="RefSeq" id="WP_282767339.1">
    <property type="nucleotide sequence ID" value="NZ_JASCTH010000059.1"/>
</dbReference>
<organism evidence="2 3">
    <name type="scientific">Actinoplanes sandaracinus</name>
    <dbReference type="NCBI Taxonomy" id="3045177"/>
    <lineage>
        <taxon>Bacteria</taxon>
        <taxon>Bacillati</taxon>
        <taxon>Actinomycetota</taxon>
        <taxon>Actinomycetes</taxon>
        <taxon>Micromonosporales</taxon>
        <taxon>Micromonosporaceae</taxon>
        <taxon>Actinoplanes</taxon>
    </lineage>
</organism>
<gene>
    <name evidence="2" type="ORF">QLQ12_45615</name>
</gene>
<accession>A0ABT6X1U2</accession>
<dbReference type="SUPFAM" id="SSF52402">
    <property type="entry name" value="Adenine nucleotide alpha hydrolases-like"/>
    <property type="match status" value="1"/>
</dbReference>
<reference evidence="2 3" key="1">
    <citation type="submission" date="2023-05" db="EMBL/GenBank/DDBJ databases">
        <title>Actinoplanes sp. NEAU-A12 genome sequencing.</title>
        <authorList>
            <person name="Wang Z.-S."/>
        </authorList>
    </citation>
    <scope>NUCLEOTIDE SEQUENCE [LARGE SCALE GENOMIC DNA]</scope>
    <source>
        <strain evidence="2 3">NEAU-A12</strain>
    </source>
</reference>
<dbReference type="Gene3D" id="3.40.50.12370">
    <property type="match status" value="1"/>
</dbReference>
<protein>
    <recommendedName>
        <fullName evidence="4">UspA domain-containing protein</fullName>
    </recommendedName>
</protein>
<dbReference type="Proteomes" id="UP001241758">
    <property type="component" value="Unassembled WGS sequence"/>
</dbReference>
<evidence type="ECO:0000256" key="1">
    <source>
        <dbReference type="SAM" id="MobiDB-lite"/>
    </source>
</evidence>
<evidence type="ECO:0008006" key="4">
    <source>
        <dbReference type="Google" id="ProtNLM"/>
    </source>
</evidence>
<evidence type="ECO:0000313" key="3">
    <source>
        <dbReference type="Proteomes" id="UP001241758"/>
    </source>
</evidence>